<feature type="binding site" evidence="6">
    <location>
        <position position="24"/>
    </location>
    <ligand>
        <name>substrate</name>
    </ligand>
</feature>
<keyword evidence="4 8" id="KW-0413">Isomerase</keyword>
<dbReference type="InterPro" id="IPR013342">
    <property type="entry name" value="Mandelate_racemase_C"/>
</dbReference>
<dbReference type="EMBL" id="FMJE01000005">
    <property type="protein sequence ID" value="SCM83005.1"/>
    <property type="molecule type" value="Genomic_DNA"/>
</dbReference>
<name>A0A212LZJ2_9FIRM</name>
<feature type="binding site" evidence="6">
    <location>
        <position position="297"/>
    </location>
    <ligand>
        <name>substrate</name>
    </ligand>
</feature>
<dbReference type="Gene3D" id="3.30.390.10">
    <property type="entry name" value="Enolase-like, N-terminal domain"/>
    <property type="match status" value="1"/>
</dbReference>
<dbReference type="InterPro" id="IPR036849">
    <property type="entry name" value="Enolase-like_C_sf"/>
</dbReference>
<dbReference type="EC" id="5.1.1.-" evidence="8"/>
<dbReference type="SFLD" id="SFLDS00001">
    <property type="entry name" value="Enolase"/>
    <property type="match status" value="1"/>
</dbReference>
<dbReference type="SFLD" id="SFLDF00009">
    <property type="entry name" value="o-succinylbenzoate_synthase"/>
    <property type="match status" value="1"/>
</dbReference>
<feature type="domain" description="Mandelate racemase/muconate lactonizing enzyme C-terminal" evidence="9">
    <location>
        <begin position="141"/>
        <end position="239"/>
    </location>
</feature>
<organism evidence="10">
    <name type="scientific">uncultured Sporomusa sp</name>
    <dbReference type="NCBI Taxonomy" id="307249"/>
    <lineage>
        <taxon>Bacteria</taxon>
        <taxon>Bacillati</taxon>
        <taxon>Bacillota</taxon>
        <taxon>Negativicutes</taxon>
        <taxon>Selenomonadales</taxon>
        <taxon>Sporomusaceae</taxon>
        <taxon>Sporomusa</taxon>
        <taxon>environmental samples</taxon>
    </lineage>
</organism>
<evidence type="ECO:0000259" key="9">
    <source>
        <dbReference type="SMART" id="SM00922"/>
    </source>
</evidence>
<dbReference type="GO" id="GO:0000287">
    <property type="term" value="F:magnesium ion binding"/>
    <property type="evidence" value="ECO:0007669"/>
    <property type="project" value="UniProtKB-ARBA"/>
</dbReference>
<feature type="active site" description="Proton acceptor; specific for (R)-substrate epimerization" evidence="5">
    <location>
        <position position="162"/>
    </location>
</feature>
<protein>
    <recommendedName>
        <fullName evidence="8">Dipeptide epimerase</fullName>
        <ecNumber evidence="8">5.1.1.-</ecNumber>
    </recommendedName>
</protein>
<dbReference type="Gene3D" id="3.20.20.120">
    <property type="entry name" value="Enolase-like C-terminal domain"/>
    <property type="match status" value="1"/>
</dbReference>
<dbReference type="GO" id="GO:0016855">
    <property type="term" value="F:racemase and epimerase activity, acting on amino acids and derivatives"/>
    <property type="evidence" value="ECO:0007669"/>
    <property type="project" value="UniProtKB-UniRule"/>
</dbReference>
<feature type="binding site" evidence="6">
    <location>
        <position position="135"/>
    </location>
    <ligand>
        <name>substrate</name>
    </ligand>
</feature>
<dbReference type="SMART" id="SM00922">
    <property type="entry name" value="MR_MLE"/>
    <property type="match status" value="1"/>
</dbReference>
<evidence type="ECO:0000256" key="3">
    <source>
        <dbReference type="ARBA" id="ARBA00022842"/>
    </source>
</evidence>
<dbReference type="PANTHER" id="PTHR48073:SF2">
    <property type="entry name" value="O-SUCCINYLBENZOATE SYNTHASE"/>
    <property type="match status" value="1"/>
</dbReference>
<gene>
    <name evidence="10" type="ORF">KL86SPO_50777</name>
</gene>
<evidence type="ECO:0000256" key="5">
    <source>
        <dbReference type="PIRSR" id="PIRSR634603-1"/>
    </source>
</evidence>
<evidence type="ECO:0000256" key="2">
    <source>
        <dbReference type="ARBA" id="ARBA00022723"/>
    </source>
</evidence>
<proteinExistence type="inferred from homology"/>
<evidence type="ECO:0000256" key="8">
    <source>
        <dbReference type="RuleBase" id="RU366006"/>
    </source>
</evidence>
<dbReference type="Pfam" id="PF02746">
    <property type="entry name" value="MR_MLE_N"/>
    <property type="match status" value="1"/>
</dbReference>
<feature type="binding site" evidence="6">
    <location>
        <position position="322"/>
    </location>
    <ligand>
        <name>substrate</name>
    </ligand>
</feature>
<dbReference type="InterPro" id="IPR034603">
    <property type="entry name" value="Dipeptide_epimerase"/>
</dbReference>
<evidence type="ECO:0000256" key="7">
    <source>
        <dbReference type="PIRSR" id="PIRSR634603-3"/>
    </source>
</evidence>
<dbReference type="PANTHER" id="PTHR48073">
    <property type="entry name" value="O-SUCCINYLBENZOATE SYNTHASE-RELATED"/>
    <property type="match status" value="1"/>
</dbReference>
<accession>A0A212LZJ2</accession>
<feature type="active site" description="Proton acceptor; specific for (S)-substrate epimerization" evidence="5">
    <location>
        <position position="267"/>
    </location>
</feature>
<keyword evidence="2 7" id="KW-0479">Metal-binding</keyword>
<reference evidence="10" key="1">
    <citation type="submission" date="2016-08" db="EMBL/GenBank/DDBJ databases">
        <authorList>
            <person name="Seilhamer J.J."/>
        </authorList>
    </citation>
    <scope>NUCLEOTIDE SEQUENCE</scope>
    <source>
        <strain evidence="10">86</strain>
    </source>
</reference>
<dbReference type="InterPro" id="IPR029065">
    <property type="entry name" value="Enolase_C-like"/>
</dbReference>
<evidence type="ECO:0000256" key="1">
    <source>
        <dbReference type="ARBA" id="ARBA00008031"/>
    </source>
</evidence>
<keyword evidence="3 7" id="KW-0460">Magnesium</keyword>
<dbReference type="InterPro" id="IPR013341">
    <property type="entry name" value="Mandelate_racemase_N_dom"/>
</dbReference>
<dbReference type="AlphaFoldDB" id="A0A212LZJ2"/>
<dbReference type="Pfam" id="PF13378">
    <property type="entry name" value="MR_MLE_C"/>
    <property type="match status" value="1"/>
</dbReference>
<dbReference type="SUPFAM" id="SSF51604">
    <property type="entry name" value="Enolase C-terminal domain-like"/>
    <property type="match status" value="1"/>
</dbReference>
<feature type="binding site" evidence="7">
    <location>
        <position position="243"/>
    </location>
    <ligand>
        <name>Mg(2+)</name>
        <dbReference type="ChEBI" id="CHEBI:18420"/>
    </ligand>
</feature>
<comment type="similarity">
    <text evidence="1 8">Belongs to the mandelate racemase/muconate lactonizing enzyme family.</text>
</comment>
<dbReference type="SFLD" id="SFLDG00180">
    <property type="entry name" value="muconate_cycloisomerase"/>
    <property type="match status" value="1"/>
</dbReference>
<evidence type="ECO:0000256" key="4">
    <source>
        <dbReference type="ARBA" id="ARBA00023235"/>
    </source>
</evidence>
<dbReference type="CDD" id="cd03319">
    <property type="entry name" value="L-Ala-DL-Glu_epimerase"/>
    <property type="match status" value="1"/>
</dbReference>
<feature type="binding site" evidence="6">
    <location>
        <position position="295"/>
    </location>
    <ligand>
        <name>substrate</name>
    </ligand>
</feature>
<feature type="binding site" evidence="6">
    <location>
        <position position="160"/>
    </location>
    <ligand>
        <name>substrate</name>
    </ligand>
</feature>
<evidence type="ECO:0000256" key="6">
    <source>
        <dbReference type="PIRSR" id="PIRSR634603-2"/>
    </source>
</evidence>
<comment type="cofactor">
    <cofactor evidence="7 8">
        <name>Mg(2+)</name>
        <dbReference type="ChEBI" id="CHEBI:18420"/>
    </cofactor>
    <text evidence="7 8">Binds 1 Mg(2+) ion per subunit.</text>
</comment>
<dbReference type="GO" id="GO:0006518">
    <property type="term" value="P:peptide metabolic process"/>
    <property type="evidence" value="ECO:0007669"/>
    <property type="project" value="UniProtKB-ARBA"/>
</dbReference>
<feature type="binding site" evidence="7">
    <location>
        <position position="190"/>
    </location>
    <ligand>
        <name>Mg(2+)</name>
        <dbReference type="ChEBI" id="CHEBI:18420"/>
    </ligand>
</feature>
<evidence type="ECO:0000313" key="10">
    <source>
        <dbReference type="EMBL" id="SCM83005.1"/>
    </source>
</evidence>
<dbReference type="RefSeq" id="WP_075757747.1">
    <property type="nucleotide sequence ID" value="NZ_LT608335.1"/>
</dbReference>
<sequence>MKIADIKIGKVCIPLKKTFKTALRQVDFAEDIIIKVIADNGEIGFGNAPPTAVITGDSQDSIIAAIRDTIGPRVIGMEVDNLEQIMTAIDTSMLHNSSAKAAMDIAVYDLFGKLHDMPLYKLFGGYRNVITTDLTISVNAPEEMVRDALEAVAAGYTELKLKVGTDAALDIKRVQAIREAVGSDIKLRLDANQGWAPKEAVRAIRKFEALGLDIELIEQPVKAHDFNGLKYVTDRVATDIMADESAFGPYEVFQLLAMGACDLLNIKLMKAGGLHQAVKIAGMAETLNVPCMMGCMLESKVGISAAASLAAGKKIISRADLDAAVLLAEDPVVGGVSFAKNQLILPEAPGLGITDVLGWQEIRS</sequence>
<dbReference type="InterPro" id="IPR029017">
    <property type="entry name" value="Enolase-like_N"/>
</dbReference>
<feature type="binding site" evidence="7">
    <location>
        <position position="218"/>
    </location>
    <ligand>
        <name>Mg(2+)</name>
        <dbReference type="ChEBI" id="CHEBI:18420"/>
    </ligand>
</feature>
<feature type="binding site" evidence="6">
    <location>
        <position position="320"/>
    </location>
    <ligand>
        <name>substrate</name>
    </ligand>
</feature>
<dbReference type="SUPFAM" id="SSF54826">
    <property type="entry name" value="Enolase N-terminal domain-like"/>
    <property type="match status" value="1"/>
</dbReference>
<dbReference type="FunFam" id="3.30.390.10:FF:000009">
    <property type="entry name" value="Hydrophobic dipeptide epimerase"/>
    <property type="match status" value="1"/>
</dbReference>